<evidence type="ECO:0000256" key="1">
    <source>
        <dbReference type="SAM" id="MobiDB-lite"/>
    </source>
</evidence>
<dbReference type="EMBL" id="ODYU01005259">
    <property type="protein sequence ID" value="SOQ45932.1"/>
    <property type="molecule type" value="Genomic_DNA"/>
</dbReference>
<reference evidence="2" key="1">
    <citation type="submission" date="2016-07" db="EMBL/GenBank/DDBJ databases">
        <authorList>
            <person name="Bretaudeau A."/>
        </authorList>
    </citation>
    <scope>NUCLEOTIDE SEQUENCE</scope>
    <source>
        <strain evidence="2">Rice</strain>
        <tissue evidence="2">Whole body</tissue>
    </source>
</reference>
<protein>
    <submittedName>
        <fullName evidence="2">SFRICE_011908</fullName>
    </submittedName>
</protein>
<gene>
    <name evidence="2" type="ORF">SFRICE_011908</name>
</gene>
<feature type="region of interest" description="Disordered" evidence="1">
    <location>
        <begin position="1"/>
        <end position="26"/>
    </location>
</feature>
<organism evidence="2">
    <name type="scientific">Spodoptera frugiperda</name>
    <name type="common">Fall armyworm</name>
    <dbReference type="NCBI Taxonomy" id="7108"/>
    <lineage>
        <taxon>Eukaryota</taxon>
        <taxon>Metazoa</taxon>
        <taxon>Ecdysozoa</taxon>
        <taxon>Arthropoda</taxon>
        <taxon>Hexapoda</taxon>
        <taxon>Insecta</taxon>
        <taxon>Pterygota</taxon>
        <taxon>Neoptera</taxon>
        <taxon>Endopterygota</taxon>
        <taxon>Lepidoptera</taxon>
        <taxon>Glossata</taxon>
        <taxon>Ditrysia</taxon>
        <taxon>Noctuoidea</taxon>
        <taxon>Noctuidae</taxon>
        <taxon>Amphipyrinae</taxon>
        <taxon>Spodoptera</taxon>
    </lineage>
</organism>
<dbReference type="AlphaFoldDB" id="A0A2H1VZE3"/>
<sequence>MGGFYGIGGKRADGSPDAPPMDTHNTRRDTWALPAFQRDIRCFLEGLELVSVPKYRRLMSLPTRGSVRLLLTKNYPVPTTAFRAGALVNRLGSQAWPINEQKDYLMVSNRRRPWTLETLETLQVPCWTFGVMNLRVVGESGIGDGELGLTHKTKHNASVVLRRFSVTPRNHSGRAGPFVPKHGSLTLKIYKLVNEQTDHLMVNNRRRPWIPETLEVLQVCAGLLGRVKGHCRSDMWGHINSDLTTLTRTVNLFHNNWTGKRADLSPDGKRSAQGMGTLNTRGVTGFKVVGSEIPPTKALSTVVLCETESFVKSAQFEVSSSSKKKSSPVLEKIAGVLIIPKTK</sequence>
<proteinExistence type="predicted"/>
<accession>A0A2H1VZE3</accession>
<evidence type="ECO:0000313" key="2">
    <source>
        <dbReference type="EMBL" id="SOQ45932.1"/>
    </source>
</evidence>
<name>A0A2H1VZE3_SPOFR</name>